<sequence length="110" mass="11414">MPPSLPMMLGLCQRAGKLVSGDLAAEQALRRRRGHLVLIAADASERTKSKFAHLAAQAGAPCYVVGTRADLGGAIGKAGRAVVVVQSRDFARGILGILRREGVAPVTGRG</sequence>
<name>A0A953IB08_SYMTR</name>
<dbReference type="Gene3D" id="3.30.1330.30">
    <property type="match status" value="1"/>
</dbReference>
<evidence type="ECO:0000313" key="2">
    <source>
        <dbReference type="EMBL" id="MBY6276896.1"/>
    </source>
</evidence>
<evidence type="ECO:0000259" key="1">
    <source>
        <dbReference type="Pfam" id="PF01248"/>
    </source>
</evidence>
<dbReference type="InterPro" id="IPR004038">
    <property type="entry name" value="Ribosomal_eL8/eL30/eS12/Gad45"/>
</dbReference>
<accession>A0A953IB08</accession>
<keyword evidence="2" id="KW-0689">Ribosomal protein</keyword>
<organism evidence="2 3">
    <name type="scientific">Symbiobacterium thermophilum</name>
    <dbReference type="NCBI Taxonomy" id="2734"/>
    <lineage>
        <taxon>Bacteria</taxon>
        <taxon>Bacillati</taxon>
        <taxon>Bacillota</taxon>
        <taxon>Clostridia</taxon>
        <taxon>Eubacteriales</taxon>
        <taxon>Symbiobacteriaceae</taxon>
        <taxon>Symbiobacterium</taxon>
    </lineage>
</organism>
<dbReference type="Pfam" id="PF01248">
    <property type="entry name" value="Ribosomal_L7Ae"/>
    <property type="match status" value="1"/>
</dbReference>
<dbReference type="SUPFAM" id="SSF55315">
    <property type="entry name" value="L30e-like"/>
    <property type="match status" value="1"/>
</dbReference>
<comment type="caution">
    <text evidence="2">The sequence shown here is derived from an EMBL/GenBank/DDBJ whole genome shotgun (WGS) entry which is preliminary data.</text>
</comment>
<dbReference type="AlphaFoldDB" id="A0A953IB08"/>
<dbReference type="GO" id="GO:0005840">
    <property type="term" value="C:ribosome"/>
    <property type="evidence" value="ECO:0007669"/>
    <property type="project" value="UniProtKB-KW"/>
</dbReference>
<evidence type="ECO:0000313" key="3">
    <source>
        <dbReference type="Proteomes" id="UP000732377"/>
    </source>
</evidence>
<gene>
    <name evidence="2" type="ORF">CWE10_11920</name>
</gene>
<reference evidence="2" key="1">
    <citation type="submission" date="2017-11" db="EMBL/GenBank/DDBJ databases">
        <title>Three new genomes from thermophilic consortium.</title>
        <authorList>
            <person name="Quaggio R."/>
            <person name="Amgarten D."/>
            <person name="Setubal J.C."/>
        </authorList>
    </citation>
    <scope>NUCLEOTIDE SEQUENCE</scope>
    <source>
        <strain evidence="2">ZCTH01-B2</strain>
    </source>
</reference>
<protein>
    <submittedName>
        <fullName evidence="2">50S ribosomal protein L7ae</fullName>
    </submittedName>
</protein>
<dbReference type="RefSeq" id="WP_273380006.1">
    <property type="nucleotide sequence ID" value="NZ_PIUK01000117.1"/>
</dbReference>
<dbReference type="InterPro" id="IPR029064">
    <property type="entry name" value="Ribosomal_eL30-like_sf"/>
</dbReference>
<keyword evidence="2" id="KW-0687">Ribonucleoprotein</keyword>
<dbReference type="Proteomes" id="UP000732377">
    <property type="component" value="Unassembled WGS sequence"/>
</dbReference>
<feature type="domain" description="Ribosomal protein eL8/eL30/eS12/Gadd45" evidence="1">
    <location>
        <begin position="11"/>
        <end position="85"/>
    </location>
</feature>
<proteinExistence type="predicted"/>
<dbReference type="EMBL" id="PIUK01000117">
    <property type="protein sequence ID" value="MBY6276896.1"/>
    <property type="molecule type" value="Genomic_DNA"/>
</dbReference>